<name>A0A6J7UJE1_9ZZZZ</name>
<dbReference type="EMBL" id="CAFBQW010000084">
    <property type="protein sequence ID" value="CAB5066109.1"/>
    <property type="molecule type" value="Genomic_DNA"/>
</dbReference>
<evidence type="ECO:0000313" key="1">
    <source>
        <dbReference type="EMBL" id="CAB4687632.1"/>
    </source>
</evidence>
<proteinExistence type="predicted"/>
<evidence type="ECO:0000313" key="2">
    <source>
        <dbReference type="EMBL" id="CAB4798724.1"/>
    </source>
</evidence>
<accession>A0A6J7UJE1</accession>
<dbReference type="AlphaFoldDB" id="A0A6J7UJE1"/>
<gene>
    <name evidence="1" type="ORF">UFOPK2582_00206</name>
    <name evidence="2" type="ORF">UFOPK3046_00426</name>
    <name evidence="3" type="ORF">UFOPK4173_00599</name>
    <name evidence="4" type="ORF">UFOPK4354_00885</name>
</gene>
<sequence length="199" mass="20777">MQANTKTRVLGVPAYAILALLAVLMSVLATTGCSTPRSKNSVELNEDIADVTVPGVPPTFPPTTQYDGSGLSDDANVLLQEIAALQTEEDLCVILTGKALQPLFTGGLDTTTLVTSPSGLTQLLIAFNSIFSYIETIAPDQVKPAAATINDVWARISSLNSSAATNQAQVQAILIEPQVVAAFEGLATWASVNCDIASQ</sequence>
<dbReference type="EMBL" id="CAEZXS010000012">
    <property type="protein sequence ID" value="CAB4687632.1"/>
    <property type="molecule type" value="Genomic_DNA"/>
</dbReference>
<dbReference type="EMBL" id="CAFAAQ010000023">
    <property type="protein sequence ID" value="CAB4798724.1"/>
    <property type="molecule type" value="Genomic_DNA"/>
</dbReference>
<dbReference type="PROSITE" id="PS51257">
    <property type="entry name" value="PROKAR_LIPOPROTEIN"/>
    <property type="match status" value="1"/>
</dbReference>
<evidence type="ECO:0000313" key="4">
    <source>
        <dbReference type="EMBL" id="CAB5066109.1"/>
    </source>
</evidence>
<reference evidence="4" key="1">
    <citation type="submission" date="2020-05" db="EMBL/GenBank/DDBJ databases">
        <authorList>
            <person name="Chiriac C."/>
            <person name="Salcher M."/>
            <person name="Ghai R."/>
            <person name="Kavagutti S V."/>
        </authorList>
    </citation>
    <scope>NUCLEOTIDE SEQUENCE</scope>
</reference>
<protein>
    <submittedName>
        <fullName evidence="4">Unannotated protein</fullName>
    </submittedName>
</protein>
<dbReference type="EMBL" id="CAFBPW010000046">
    <property type="protein sequence ID" value="CAB5030897.1"/>
    <property type="molecule type" value="Genomic_DNA"/>
</dbReference>
<organism evidence="4">
    <name type="scientific">freshwater metagenome</name>
    <dbReference type="NCBI Taxonomy" id="449393"/>
    <lineage>
        <taxon>unclassified sequences</taxon>
        <taxon>metagenomes</taxon>
        <taxon>ecological metagenomes</taxon>
    </lineage>
</organism>
<evidence type="ECO:0000313" key="3">
    <source>
        <dbReference type="EMBL" id="CAB5030897.1"/>
    </source>
</evidence>